<reference evidence="2" key="4">
    <citation type="submission" date="2020-10" db="EMBL/GenBank/DDBJ databases">
        <authorList>
            <person name="Bassil N.M."/>
            <person name="Lloyd J.R."/>
        </authorList>
    </citation>
    <scope>NUCLEOTIDE SEQUENCE</scope>
    <source>
        <strain evidence="2">NB2006</strain>
    </source>
</reference>
<reference evidence="2 3" key="3">
    <citation type="journal article" date="2019" name="Int. J. Syst. Evol. Microbiol.">
        <title>Anaerobacillus isosaccharinicus sp. nov., an alkaliphilic bacterium which degrades isosaccharinic acid.</title>
        <authorList>
            <person name="Bassil N.M."/>
            <person name="Lloyd J.R."/>
        </authorList>
    </citation>
    <scope>NUCLEOTIDE SEQUENCE [LARGE SCALE GENOMIC DNA]</scope>
    <source>
        <strain evidence="2 3">NB2006</strain>
    </source>
</reference>
<reference evidence="2 3" key="2">
    <citation type="journal article" date="2017" name="Genome Announc.">
        <title>Draft Genome Sequences of Four Alkaliphilic Bacteria Belonging to the Anaerobacillus Genus.</title>
        <authorList>
            <person name="Bassil N.M."/>
            <person name="Lloyd J.R."/>
        </authorList>
    </citation>
    <scope>NUCLEOTIDE SEQUENCE [LARGE SCALE GENOMIC DNA]</scope>
    <source>
        <strain evidence="2 3">NB2006</strain>
    </source>
</reference>
<organism evidence="1 3">
    <name type="scientific">Anaerobacillus isosaccharinicus</name>
    <dbReference type="NCBI Taxonomy" id="1532552"/>
    <lineage>
        <taxon>Bacteria</taxon>
        <taxon>Bacillati</taxon>
        <taxon>Bacillota</taxon>
        <taxon>Bacilli</taxon>
        <taxon>Bacillales</taxon>
        <taxon>Bacillaceae</taxon>
        <taxon>Anaerobacillus</taxon>
    </lineage>
</organism>
<dbReference type="OrthoDB" id="2553465at2"/>
<name>A0A1S2MFL3_9BACI</name>
<accession>A0A1S2MFL3</accession>
<dbReference type="KEGG" id="aia:AWH56_006885"/>
<dbReference type="Proteomes" id="UP000180175">
    <property type="component" value="Chromosome"/>
</dbReference>
<dbReference type="RefSeq" id="WP_071315388.1">
    <property type="nucleotide sequence ID" value="NZ_CP063356.2"/>
</dbReference>
<protein>
    <submittedName>
        <fullName evidence="1">Uncharacterized protein</fullName>
    </submittedName>
</protein>
<evidence type="ECO:0000313" key="1">
    <source>
        <dbReference type="EMBL" id="OIJ23481.1"/>
    </source>
</evidence>
<evidence type="ECO:0000313" key="2">
    <source>
        <dbReference type="EMBL" id="QOY37347.1"/>
    </source>
</evidence>
<evidence type="ECO:0000313" key="3">
    <source>
        <dbReference type="Proteomes" id="UP000180175"/>
    </source>
</evidence>
<gene>
    <name evidence="2" type="ORF">AWH56_006885</name>
    <name evidence="1" type="ORF">AWH56_00950</name>
</gene>
<dbReference type="AlphaFoldDB" id="A0A1S2MFL3"/>
<dbReference type="EMBL" id="LQXD01000001">
    <property type="protein sequence ID" value="OIJ23481.1"/>
    <property type="molecule type" value="Genomic_DNA"/>
</dbReference>
<dbReference type="EMBL" id="CP063356">
    <property type="protein sequence ID" value="QOY37347.1"/>
    <property type="molecule type" value="Genomic_DNA"/>
</dbReference>
<reference evidence="1 3" key="1">
    <citation type="submission" date="2016-10" db="EMBL/GenBank/DDBJ databases">
        <title>Draft genome sequences of four alkaliphilic bacteria belonging to the Anaerobacillus genus.</title>
        <authorList>
            <person name="Bassil N.M."/>
            <person name="Lloyd J.R."/>
        </authorList>
    </citation>
    <scope>NUCLEOTIDE SEQUENCE [LARGE SCALE GENOMIC DNA]</scope>
    <source>
        <strain evidence="1 3">NB2006</strain>
    </source>
</reference>
<sequence>MIDTIKFDIPVHLSEDEINNIKWTKTNTTVSKKNRTRPTAFHFIYDEQRIGDPHILYVYKQDEPSKSWLKVEVSVPKFMYGNNLKEIDHRDLQSFMSLLRKHIADKLNLTLPRIPSLWTTEIEKLHLCKNFYVGNLKQQYLQALSKAKKARHKKQIYYQSGTENVESVYWKTNSRTEKVYDKDAEMASNKKENSQPQKTKGTIRYEVELSNYELRKLSNKRIADEVLNFSSLEKILGGYLDNLGISQSRSVDTVMKAIKVSTLNQKQKQHLIQFAKAFFVEGELCCRTLYSRSKFYELKKELETLLGVSSLLITEKSLHPLEIKKETVQ</sequence>
<proteinExistence type="predicted"/>
<keyword evidence="3" id="KW-1185">Reference proteome</keyword>